<proteinExistence type="predicted"/>
<gene>
    <name evidence="2" type="ORF">PSON_ATCC_30995.1.T0040172</name>
</gene>
<evidence type="ECO:0000313" key="2">
    <source>
        <dbReference type="EMBL" id="CAD8049506.1"/>
    </source>
</evidence>
<evidence type="ECO:0008006" key="4">
    <source>
        <dbReference type="Google" id="ProtNLM"/>
    </source>
</evidence>
<accession>A0A8S1K939</accession>
<protein>
    <recommendedName>
        <fullName evidence="4">Bowman-birk serine protease inhibitor family protein</fullName>
    </recommendedName>
</protein>
<feature type="chain" id="PRO_5035848113" description="Bowman-birk serine protease inhibitor family protein" evidence="1">
    <location>
        <begin position="18"/>
        <end position="630"/>
    </location>
</feature>
<reference evidence="2" key="1">
    <citation type="submission" date="2021-01" db="EMBL/GenBank/DDBJ databases">
        <authorList>
            <consortium name="Genoscope - CEA"/>
            <person name="William W."/>
        </authorList>
    </citation>
    <scope>NUCLEOTIDE SEQUENCE</scope>
</reference>
<sequence length="630" mass="73917">MIHLFQAIFIFLSSVNCQTKLNLHGPLPLHMDCQNIAETDNGFIGLQYFYDQLSQQGKNLNLDKITFSFWIMVNSKMKLDGRQIIFAFVDGYSQNPYMNLMLYYQLEYGDYYMYLVNSRFVPEILKLKIDQVNDLYIGFWNHILLSIDQSNQNAFLNLKFFSTYNYQLSQKLETLVSQKLIYRFGFHSRITNEQLYDMVSDYKACVDIANFDFINGWTTMDSEVYVDYDVELKFFLKPFQIKNLNVDSQFQDIKLRVSQNQASYSGTIGLLLYRDKQIVYTFEEQMSSFTIMFWVKQNNINKSFQFLSFTDDMIQETIIGFGVNKQSKLVFYQYYTEQNQLGTLTSSNWNHITIGLLDLSINEDFIPQNLKKIMRTFIGATQSSLIMVQNIKTYKRLVIGPVFKDSRGSDFLDIQDIRIFKGYGILQSQDDCQLFVGPYCAFCKSGTHYCKEQDPNDDNQIYNCPAGYKEESNTCVQIAIANCLRQQDNYCQICAINYQLDNITGRCNFMNTSPKSPFNCQDSWAIFCQKTILQTMTVTQKQEISKLCKQNVYTYHSSSFTCSAQIINQCNQAQYLSQCYKCNSNYALTESKTCRSQQKMRFQIYFYLQLHKLQFLYLLLLQSQQLLLRW</sequence>
<name>A0A8S1K939_9CILI</name>
<dbReference type="EMBL" id="CAJJDN010000004">
    <property type="protein sequence ID" value="CAD8049506.1"/>
    <property type="molecule type" value="Genomic_DNA"/>
</dbReference>
<feature type="signal peptide" evidence="1">
    <location>
        <begin position="1"/>
        <end position="17"/>
    </location>
</feature>
<dbReference type="OrthoDB" id="311604at2759"/>
<dbReference type="Proteomes" id="UP000692954">
    <property type="component" value="Unassembled WGS sequence"/>
</dbReference>
<keyword evidence="3" id="KW-1185">Reference proteome</keyword>
<dbReference type="AlphaFoldDB" id="A0A8S1K939"/>
<evidence type="ECO:0000256" key="1">
    <source>
        <dbReference type="SAM" id="SignalP"/>
    </source>
</evidence>
<evidence type="ECO:0000313" key="3">
    <source>
        <dbReference type="Proteomes" id="UP000692954"/>
    </source>
</evidence>
<comment type="caution">
    <text evidence="2">The sequence shown here is derived from an EMBL/GenBank/DDBJ whole genome shotgun (WGS) entry which is preliminary data.</text>
</comment>
<keyword evidence="1" id="KW-0732">Signal</keyword>
<organism evidence="2 3">
    <name type="scientific">Paramecium sonneborni</name>
    <dbReference type="NCBI Taxonomy" id="65129"/>
    <lineage>
        <taxon>Eukaryota</taxon>
        <taxon>Sar</taxon>
        <taxon>Alveolata</taxon>
        <taxon>Ciliophora</taxon>
        <taxon>Intramacronucleata</taxon>
        <taxon>Oligohymenophorea</taxon>
        <taxon>Peniculida</taxon>
        <taxon>Parameciidae</taxon>
        <taxon>Paramecium</taxon>
    </lineage>
</organism>